<protein>
    <submittedName>
        <fullName evidence="1">Uncharacterized protein</fullName>
    </submittedName>
</protein>
<name>A0A139AEJ6_GONPJ</name>
<dbReference type="Proteomes" id="UP000070544">
    <property type="component" value="Unassembled WGS sequence"/>
</dbReference>
<accession>A0A139AEJ6</accession>
<reference evidence="1 2" key="1">
    <citation type="journal article" date="2015" name="Genome Biol. Evol.">
        <title>Phylogenomic analyses indicate that early fungi evolved digesting cell walls of algal ancestors of land plants.</title>
        <authorList>
            <person name="Chang Y."/>
            <person name="Wang S."/>
            <person name="Sekimoto S."/>
            <person name="Aerts A.L."/>
            <person name="Choi C."/>
            <person name="Clum A."/>
            <person name="LaButti K.M."/>
            <person name="Lindquist E.A."/>
            <person name="Yee Ngan C."/>
            <person name="Ohm R.A."/>
            <person name="Salamov A.A."/>
            <person name="Grigoriev I.V."/>
            <person name="Spatafora J.W."/>
            <person name="Berbee M.L."/>
        </authorList>
    </citation>
    <scope>NUCLEOTIDE SEQUENCE [LARGE SCALE GENOMIC DNA]</scope>
    <source>
        <strain evidence="1 2">JEL478</strain>
    </source>
</reference>
<evidence type="ECO:0000313" key="1">
    <source>
        <dbReference type="EMBL" id="KXS15221.1"/>
    </source>
</evidence>
<dbReference type="AlphaFoldDB" id="A0A139AEJ6"/>
<feature type="non-terminal residue" evidence="1">
    <location>
        <position position="65"/>
    </location>
</feature>
<sequence length="65" mass="6754">MRNAATASCAVASGVLIHFVRKERYPAGSNRAGATSDARKLALSDARSLSVTTKETVAAMCLTTP</sequence>
<organism evidence="1 2">
    <name type="scientific">Gonapodya prolifera (strain JEL478)</name>
    <name type="common">Monoblepharis prolifera</name>
    <dbReference type="NCBI Taxonomy" id="1344416"/>
    <lineage>
        <taxon>Eukaryota</taxon>
        <taxon>Fungi</taxon>
        <taxon>Fungi incertae sedis</taxon>
        <taxon>Chytridiomycota</taxon>
        <taxon>Chytridiomycota incertae sedis</taxon>
        <taxon>Monoblepharidomycetes</taxon>
        <taxon>Monoblepharidales</taxon>
        <taxon>Gonapodyaceae</taxon>
        <taxon>Gonapodya</taxon>
    </lineage>
</organism>
<proteinExistence type="predicted"/>
<evidence type="ECO:0000313" key="2">
    <source>
        <dbReference type="Proteomes" id="UP000070544"/>
    </source>
</evidence>
<keyword evidence="2" id="KW-1185">Reference proteome</keyword>
<gene>
    <name evidence="1" type="ORF">M427DRAFT_56848</name>
</gene>
<dbReference type="EMBL" id="KQ965763">
    <property type="protein sequence ID" value="KXS15221.1"/>
    <property type="molecule type" value="Genomic_DNA"/>
</dbReference>